<dbReference type="Pfam" id="PF00106">
    <property type="entry name" value="adh_short"/>
    <property type="match status" value="1"/>
</dbReference>
<evidence type="ECO:0000256" key="1">
    <source>
        <dbReference type="ARBA" id="ARBA00006484"/>
    </source>
</evidence>
<reference evidence="4 5" key="1">
    <citation type="submission" date="2015-09" db="EMBL/GenBank/DDBJ databases">
        <title>Draft genome sequence of Alicyclobacillus ferrooxydans DSM 22381.</title>
        <authorList>
            <person name="Hemp J."/>
        </authorList>
    </citation>
    <scope>NUCLEOTIDE SEQUENCE [LARGE SCALE GENOMIC DNA]</scope>
    <source>
        <strain evidence="4 5">TC-34</strain>
    </source>
</reference>
<comment type="caution">
    <text evidence="4">The sequence shown here is derived from an EMBL/GenBank/DDBJ whole genome shotgun (WGS) entry which is preliminary data.</text>
</comment>
<dbReference type="InterPro" id="IPR020904">
    <property type="entry name" value="Sc_DH/Rdtase_CS"/>
</dbReference>
<keyword evidence="5" id="KW-1185">Reference proteome</keyword>
<dbReference type="RefSeq" id="WP_054967418.1">
    <property type="nucleotide sequence ID" value="NZ_LJCO01000008.1"/>
</dbReference>
<organism evidence="4 5">
    <name type="scientific">Alicyclobacillus ferrooxydans</name>
    <dbReference type="NCBI Taxonomy" id="471514"/>
    <lineage>
        <taxon>Bacteria</taxon>
        <taxon>Bacillati</taxon>
        <taxon>Bacillota</taxon>
        <taxon>Bacilli</taxon>
        <taxon>Bacillales</taxon>
        <taxon>Alicyclobacillaceae</taxon>
        <taxon>Alicyclobacillus</taxon>
    </lineage>
</organism>
<dbReference type="PRINTS" id="PR00080">
    <property type="entry name" value="SDRFAMILY"/>
</dbReference>
<proteinExistence type="inferred from homology"/>
<dbReference type="PRINTS" id="PR00081">
    <property type="entry name" value="GDHRDH"/>
</dbReference>
<dbReference type="AlphaFoldDB" id="A0A0P9CJ13"/>
<dbReference type="CDD" id="cd05233">
    <property type="entry name" value="SDR_c"/>
    <property type="match status" value="1"/>
</dbReference>
<evidence type="ECO:0000313" key="5">
    <source>
        <dbReference type="Proteomes" id="UP000050482"/>
    </source>
</evidence>
<protein>
    <recommendedName>
        <fullName evidence="6">Short-chain dehydrogenase</fullName>
    </recommendedName>
</protein>
<sequence length="238" mass="26435">MPKTAIVTGASSGIGRSIAELLASKGYNLVVLSRRKKLLEQMSKEIMRKHEVAVEPYEIDIADPIQVKNTSQEVLNTHNKIDVLVNAAGHGKGVGRVLNISDEDVVDQISTNLTGTILLTKSYIKHMEEGHIIFIGSIFSSVLLPDWSIYSAAKHGLLAFSKTLRTESKNTKVTVVDPGSVDTDFIYTATHGSHRNNWPYKPLDPGDIAETVHWILCQPQHVEITHVEIKPWKERQIP</sequence>
<comment type="similarity">
    <text evidence="1 3">Belongs to the short-chain dehydrogenases/reductases (SDR) family.</text>
</comment>
<dbReference type="Gene3D" id="3.40.50.720">
    <property type="entry name" value="NAD(P)-binding Rossmann-like Domain"/>
    <property type="match status" value="1"/>
</dbReference>
<dbReference type="EMBL" id="LJCO01000008">
    <property type="protein sequence ID" value="KPV45633.1"/>
    <property type="molecule type" value="Genomic_DNA"/>
</dbReference>
<keyword evidence="2" id="KW-0560">Oxidoreductase</keyword>
<dbReference type="STRING" id="471514.AN477_01585"/>
<accession>A0A0P9CJ13</accession>
<dbReference type="FunFam" id="3.40.50.720:FF:000047">
    <property type="entry name" value="NADP-dependent L-serine/L-allo-threonine dehydrogenase"/>
    <property type="match status" value="1"/>
</dbReference>
<evidence type="ECO:0008006" key="6">
    <source>
        <dbReference type="Google" id="ProtNLM"/>
    </source>
</evidence>
<gene>
    <name evidence="4" type="ORF">AN477_01585</name>
</gene>
<dbReference type="PATRIC" id="fig|471514.4.peg.315"/>
<name>A0A0P9CJ13_9BACL</name>
<dbReference type="SUPFAM" id="SSF51735">
    <property type="entry name" value="NAD(P)-binding Rossmann-fold domains"/>
    <property type="match status" value="1"/>
</dbReference>
<dbReference type="PANTHER" id="PTHR42901">
    <property type="entry name" value="ALCOHOL DEHYDROGENASE"/>
    <property type="match status" value="1"/>
</dbReference>
<evidence type="ECO:0000313" key="4">
    <source>
        <dbReference type="EMBL" id="KPV45633.1"/>
    </source>
</evidence>
<dbReference type="GO" id="GO:0016616">
    <property type="term" value="F:oxidoreductase activity, acting on the CH-OH group of donors, NAD or NADP as acceptor"/>
    <property type="evidence" value="ECO:0007669"/>
    <property type="project" value="UniProtKB-ARBA"/>
</dbReference>
<dbReference type="PROSITE" id="PS00061">
    <property type="entry name" value="ADH_SHORT"/>
    <property type="match status" value="1"/>
</dbReference>
<dbReference type="InterPro" id="IPR002347">
    <property type="entry name" value="SDR_fam"/>
</dbReference>
<dbReference type="Proteomes" id="UP000050482">
    <property type="component" value="Unassembled WGS sequence"/>
</dbReference>
<evidence type="ECO:0000256" key="3">
    <source>
        <dbReference type="RuleBase" id="RU000363"/>
    </source>
</evidence>
<evidence type="ECO:0000256" key="2">
    <source>
        <dbReference type="ARBA" id="ARBA00023002"/>
    </source>
</evidence>
<dbReference type="InterPro" id="IPR036291">
    <property type="entry name" value="NAD(P)-bd_dom_sf"/>
</dbReference>
<dbReference type="PANTHER" id="PTHR42901:SF1">
    <property type="entry name" value="ALCOHOL DEHYDROGENASE"/>
    <property type="match status" value="1"/>
</dbReference>